<sequence length="107" mass="11665">MAGSPFKEPQNQRVVNLLQAPQLPGSLPTLHDQQLTCPVQENEHDPQSSSPEEVYCGPSALVRGFWGGQEDLSGAIVCAPCLEVHNDEPEEGRTNILTQYSSFSSSR</sequence>
<organism evidence="1">
    <name type="scientific">Micrurus spixii</name>
    <name type="common">Amazon coral snake</name>
    <dbReference type="NCBI Taxonomy" id="129469"/>
    <lineage>
        <taxon>Eukaryota</taxon>
        <taxon>Metazoa</taxon>
        <taxon>Chordata</taxon>
        <taxon>Craniata</taxon>
        <taxon>Vertebrata</taxon>
        <taxon>Euteleostomi</taxon>
        <taxon>Lepidosauria</taxon>
        <taxon>Squamata</taxon>
        <taxon>Bifurcata</taxon>
        <taxon>Unidentata</taxon>
        <taxon>Episquamata</taxon>
        <taxon>Toxicofera</taxon>
        <taxon>Serpentes</taxon>
        <taxon>Colubroidea</taxon>
        <taxon>Elapidae</taxon>
        <taxon>Elapinae</taxon>
        <taxon>Micrurus</taxon>
    </lineage>
</organism>
<proteinExistence type="predicted"/>
<reference evidence="1" key="2">
    <citation type="submission" date="2017-11" db="EMBL/GenBank/DDBJ databases">
        <title>Coralsnake Venomics: Analyses of Venom Gland Transcriptomes and Proteomes of Six Brazilian Taxa.</title>
        <authorList>
            <person name="Aird S.D."/>
            <person name="Jorge da Silva N."/>
            <person name="Qiu L."/>
            <person name="Villar-Briones A."/>
            <person name="Aparecida-Saddi V."/>
            <person name="Campos-Telles M.P."/>
            <person name="Grau M."/>
            <person name="Mikheyev A.S."/>
        </authorList>
    </citation>
    <scope>NUCLEOTIDE SEQUENCE</scope>
    <source>
        <tissue evidence="1">Venom_gland</tissue>
    </source>
</reference>
<reference evidence="1" key="1">
    <citation type="submission" date="2017-07" db="EMBL/GenBank/DDBJ databases">
        <authorList>
            <person name="Mikheyev A."/>
            <person name="Grau M."/>
        </authorList>
    </citation>
    <scope>NUCLEOTIDE SEQUENCE</scope>
    <source>
        <tissue evidence="1">Venom_gland</tissue>
    </source>
</reference>
<protein>
    <submittedName>
        <fullName evidence="1">Uncharacterized protein</fullName>
    </submittedName>
</protein>
<evidence type="ECO:0000313" key="1">
    <source>
        <dbReference type="EMBL" id="LAB40619.1"/>
    </source>
</evidence>
<dbReference type="EMBL" id="IACM01151785">
    <property type="protein sequence ID" value="LAB40619.1"/>
    <property type="molecule type" value="Transcribed_RNA"/>
</dbReference>
<accession>A0A2D4N612</accession>
<name>A0A2D4N612_9SAUR</name>
<dbReference type="AlphaFoldDB" id="A0A2D4N612"/>